<dbReference type="PANTHER" id="PTHR11439">
    <property type="entry name" value="GAG-POL-RELATED RETROTRANSPOSON"/>
    <property type="match status" value="1"/>
</dbReference>
<dbReference type="CDD" id="cd09272">
    <property type="entry name" value="RNase_HI_RT_Ty1"/>
    <property type="match status" value="1"/>
</dbReference>
<keyword evidence="3" id="KW-1185">Reference proteome</keyword>
<evidence type="ECO:0000313" key="2">
    <source>
        <dbReference type="EMBL" id="KAG8485526.1"/>
    </source>
</evidence>
<dbReference type="AlphaFoldDB" id="A0A8J6CW01"/>
<evidence type="ECO:0008006" key="4">
    <source>
        <dbReference type="Google" id="ProtNLM"/>
    </source>
</evidence>
<keyword evidence="1" id="KW-1133">Transmembrane helix</keyword>
<name>A0A8J6CW01_9ROSI</name>
<protein>
    <recommendedName>
        <fullName evidence="4">Reverse transcriptase Ty1/copia-type domain-containing protein</fullName>
    </recommendedName>
</protein>
<keyword evidence="1" id="KW-0812">Transmembrane</keyword>
<sequence>MLWKKSLHPWAKIVKCYLLGIRVKLGKDGILISQRKYVVDLWKKFNMFSCKVVGTPMNVNEKLQLEDGTEKADDTSKYSFLSWSHFKIHAQPPRSISLEQPIESRVILLELQLLGCGTHIILISFYVVLLILIGQEPWIIEKVSENFFILGSAAISWSYKKQPTVAMSSSKAKYVAAACSACQTLWLRKLLADLHQEQKGATAIFRDNLSATAMTKIQFPMEGQSS</sequence>
<proteinExistence type="predicted"/>
<gene>
    <name evidence="2" type="ORF">CXB51_019061</name>
</gene>
<accession>A0A8J6CW01</accession>
<dbReference type="OrthoDB" id="1922643at2759"/>
<evidence type="ECO:0000256" key="1">
    <source>
        <dbReference type="SAM" id="Phobius"/>
    </source>
</evidence>
<reference evidence="2 3" key="1">
    <citation type="journal article" date="2021" name="bioRxiv">
        <title>The Gossypium anomalum genome as a resource for cotton improvement and evolutionary analysis of hybrid incompatibility.</title>
        <authorList>
            <person name="Grover C.E."/>
            <person name="Yuan D."/>
            <person name="Arick M.A."/>
            <person name="Miller E.R."/>
            <person name="Hu G."/>
            <person name="Peterson D.G."/>
            <person name="Wendel J.F."/>
            <person name="Udall J.A."/>
        </authorList>
    </citation>
    <scope>NUCLEOTIDE SEQUENCE [LARGE SCALE GENOMIC DNA]</scope>
    <source>
        <strain evidence="2">JFW-Udall</strain>
        <tissue evidence="2">Leaf</tissue>
    </source>
</reference>
<feature type="transmembrane region" description="Helical" evidence="1">
    <location>
        <begin position="111"/>
        <end position="133"/>
    </location>
</feature>
<keyword evidence="1" id="KW-0472">Membrane</keyword>
<organism evidence="2 3">
    <name type="scientific">Gossypium anomalum</name>
    <dbReference type="NCBI Taxonomy" id="47600"/>
    <lineage>
        <taxon>Eukaryota</taxon>
        <taxon>Viridiplantae</taxon>
        <taxon>Streptophyta</taxon>
        <taxon>Embryophyta</taxon>
        <taxon>Tracheophyta</taxon>
        <taxon>Spermatophyta</taxon>
        <taxon>Magnoliopsida</taxon>
        <taxon>eudicotyledons</taxon>
        <taxon>Gunneridae</taxon>
        <taxon>Pentapetalae</taxon>
        <taxon>rosids</taxon>
        <taxon>malvids</taxon>
        <taxon>Malvales</taxon>
        <taxon>Malvaceae</taxon>
        <taxon>Malvoideae</taxon>
        <taxon>Gossypium</taxon>
    </lineage>
</organism>
<dbReference type="Proteomes" id="UP000701853">
    <property type="component" value="Chromosome 8"/>
</dbReference>
<comment type="caution">
    <text evidence="2">The sequence shown here is derived from an EMBL/GenBank/DDBJ whole genome shotgun (WGS) entry which is preliminary data.</text>
</comment>
<dbReference type="PANTHER" id="PTHR11439:SF463">
    <property type="entry name" value="REVERSE TRANSCRIPTASE TY1_COPIA-TYPE DOMAIN-CONTAINING PROTEIN"/>
    <property type="match status" value="1"/>
</dbReference>
<dbReference type="EMBL" id="JAHUZN010000008">
    <property type="protein sequence ID" value="KAG8485526.1"/>
    <property type="molecule type" value="Genomic_DNA"/>
</dbReference>
<evidence type="ECO:0000313" key="3">
    <source>
        <dbReference type="Proteomes" id="UP000701853"/>
    </source>
</evidence>